<dbReference type="PANTHER" id="PTHR23185">
    <property type="entry name" value="PROTEIN VIRILIZER HOMOLOG"/>
    <property type="match status" value="1"/>
</dbReference>
<organism evidence="2 3">
    <name type="scientific">Trema orientale</name>
    <name type="common">Charcoal tree</name>
    <name type="synonym">Celtis orientalis</name>
    <dbReference type="NCBI Taxonomy" id="63057"/>
    <lineage>
        <taxon>Eukaryota</taxon>
        <taxon>Viridiplantae</taxon>
        <taxon>Streptophyta</taxon>
        <taxon>Embryophyta</taxon>
        <taxon>Tracheophyta</taxon>
        <taxon>Spermatophyta</taxon>
        <taxon>Magnoliopsida</taxon>
        <taxon>eudicotyledons</taxon>
        <taxon>Gunneridae</taxon>
        <taxon>Pentapetalae</taxon>
        <taxon>rosids</taxon>
        <taxon>fabids</taxon>
        <taxon>Rosales</taxon>
        <taxon>Cannabaceae</taxon>
        <taxon>Trema</taxon>
    </lineage>
</organism>
<gene>
    <name evidence="2" type="ORF">TorRG33x02_341400</name>
</gene>
<feature type="region of interest" description="Disordered" evidence="1">
    <location>
        <begin position="1674"/>
        <end position="1766"/>
    </location>
</feature>
<dbReference type="Proteomes" id="UP000237000">
    <property type="component" value="Unassembled WGS sequence"/>
</dbReference>
<dbReference type="FunCoup" id="A0A2P5ATW9">
    <property type="interactions" value="1064"/>
</dbReference>
<reference evidence="3" key="1">
    <citation type="submission" date="2016-06" db="EMBL/GenBank/DDBJ databases">
        <title>Parallel loss of symbiosis genes in relatives of nitrogen-fixing non-legume Parasponia.</title>
        <authorList>
            <person name="Van Velzen R."/>
            <person name="Holmer R."/>
            <person name="Bu F."/>
            <person name="Rutten L."/>
            <person name="Van Zeijl A."/>
            <person name="Liu W."/>
            <person name="Santuari L."/>
            <person name="Cao Q."/>
            <person name="Sharma T."/>
            <person name="Shen D."/>
            <person name="Roswanjaya Y."/>
            <person name="Wardhani T."/>
            <person name="Kalhor M.S."/>
            <person name="Jansen J."/>
            <person name="Van den Hoogen J."/>
            <person name="Gungor B."/>
            <person name="Hartog M."/>
            <person name="Hontelez J."/>
            <person name="Verver J."/>
            <person name="Yang W.-C."/>
            <person name="Schijlen E."/>
            <person name="Repin R."/>
            <person name="Schilthuizen M."/>
            <person name="Schranz E."/>
            <person name="Heidstra R."/>
            <person name="Miyata K."/>
            <person name="Fedorova E."/>
            <person name="Kohlen W."/>
            <person name="Bisseling T."/>
            <person name="Smit S."/>
            <person name="Geurts R."/>
        </authorList>
    </citation>
    <scope>NUCLEOTIDE SEQUENCE [LARGE SCALE GENOMIC DNA]</scope>
    <source>
        <strain evidence="3">cv. RG33-2</strain>
    </source>
</reference>
<feature type="region of interest" description="Disordered" evidence="1">
    <location>
        <begin position="1868"/>
        <end position="1988"/>
    </location>
</feature>
<dbReference type="GO" id="GO:0003723">
    <property type="term" value="F:RNA binding"/>
    <property type="evidence" value="ECO:0007669"/>
    <property type="project" value="TreeGrafter"/>
</dbReference>
<accession>A0A2P5ATW9</accession>
<proteinExistence type="predicted"/>
<comment type="caution">
    <text evidence="2">The sequence shown here is derived from an EMBL/GenBank/DDBJ whole genome shotgun (WGS) entry which is preliminary data.</text>
</comment>
<feature type="compositionally biased region" description="Basic and acidic residues" evidence="1">
    <location>
        <begin position="1646"/>
        <end position="1661"/>
    </location>
</feature>
<feature type="compositionally biased region" description="Low complexity" evidence="1">
    <location>
        <begin position="1868"/>
        <end position="1880"/>
    </location>
</feature>
<dbReference type="OrthoDB" id="2011702at2759"/>
<keyword evidence="3" id="KW-1185">Reference proteome</keyword>
<feature type="compositionally biased region" description="Polar residues" evidence="1">
    <location>
        <begin position="1735"/>
        <end position="1745"/>
    </location>
</feature>
<protein>
    <submittedName>
        <fullName evidence="2">Protein virilizer</fullName>
    </submittedName>
</protein>
<dbReference type="GO" id="GO:0036396">
    <property type="term" value="C:RNA N6-methyladenosine methyltransferase complex"/>
    <property type="evidence" value="ECO:0007669"/>
    <property type="project" value="TreeGrafter"/>
</dbReference>
<name>A0A2P5ATW9_TREOI</name>
<feature type="compositionally biased region" description="Polar residues" evidence="1">
    <location>
        <begin position="1948"/>
        <end position="1972"/>
    </location>
</feature>
<feature type="region of interest" description="Disordered" evidence="1">
    <location>
        <begin position="1639"/>
        <end position="1661"/>
    </location>
</feature>
<evidence type="ECO:0000313" key="2">
    <source>
        <dbReference type="EMBL" id="PON40000.1"/>
    </source>
</evidence>
<dbReference type="STRING" id="63057.A0A2P5ATW9"/>
<evidence type="ECO:0000313" key="3">
    <source>
        <dbReference type="Proteomes" id="UP000237000"/>
    </source>
</evidence>
<dbReference type="InterPro" id="IPR026736">
    <property type="entry name" value="Virilizer"/>
</dbReference>
<feature type="compositionally biased region" description="Low complexity" evidence="1">
    <location>
        <begin position="2064"/>
        <end position="2081"/>
    </location>
</feature>
<dbReference type="PANTHER" id="PTHR23185:SF0">
    <property type="entry name" value="PROTEIN VIRILIZER HOMOLOG"/>
    <property type="match status" value="1"/>
</dbReference>
<sequence length="2294" mass="251759">MGRPEPCVLFAQTFVHPHLDEYVDEVLFAEPVVITACEFLEQNASSTSQSVALVGATLPPSFAMEVFVQCEGETRFRRLCQPFLYSHSSSNVLEVEAVVTNHLVVRGSYRSLSLVIYGNTAEDLGQFNIEFGDSSITNLVRSTDGKLEDLPLALRSTNMTLEEPISALKALSLPLPASDISIEAKRLLQLLLKIWDLPNLGNGLSKIVSILVSVTSSYVTHAWGRSNSCAELQSVTSEAIKDLLKLYQHETENASAKVLENGSFFESEVDLATSKELVDMLRPYFSFKRESLHVGQHQISQSTFVIMGLSVALLLCSGRESCLNFVNGGGMDELAHVFCQDRQNSTATTLLLLGVVEQATRFSFGCEGFLGWWPREDENIPTGISEGYSRLLNLLLQKPSHAVASLATNVLHRLRFYEVVSRYEFAVLSVLEEISNVERITSASLDMLIDAKSQLKKLLKLITSCSSIEDPSPVVSATRSLNLGQAEGLLSYKASSSLIGSSDCRFSNWDVNLHLLALLKDRGFLPLSVALLSSSTLPLEVGHAMDVYADIASSIEAIIISLLFSRSGLIFLLQQPDHCATLIDALKGGNGVNKDVCLPLRYASVLIAKGFLCDSQEVGMIIGMHLRVVNAIDSLLTSPPHSEEFLWVLWELCGFARSDCGRQALLALGYFPEAMKILIEALHSAKEPEPAAKISGALPLNLAIFHAAAEIFEVIVTDSTASSLGSWIGHAVELHRALHSSSPGSNRKDAPTRLLEWIDAGVIYHKNGGIGLLRYAAVLASGGDAHLTSTTTIVSDLTDVENIIGDSSSGSDVNVMENLGKFISEKSFDGVILRDSSVAQLTTALRILAFISENSSVAAALYDEGAITVIYTLLVNCRFMLERSSNSYDYLVDDGTEGNSTSDLLLERYREQSLIDLLVPSLVLLINLLQKLQEAEEQHRNTKLMNALLRLHREVSPKLAACVADLSSSYPDSALGFGAICHLVASALACWPIYGWTPGLFHSVLASIQATSLLALGPKETCSLLCLLNDLFPEEGVWLWRNGMPLLSALRKLSVGTLLGPRKERQVNWYLQPEHLEKLLGQLMPQLDKIAHIIQHYAISELVVIQDMLRVFIVRIGCQKPETCSVLLQPILSWISERVSDFSSLSEMDSFKVYRYLDFLASLLEHPHAKAFLLKEGFIQMLTRVLGRCFTATDLDEKQVLDTRSLTKSGFTMLSWCVPVFKCFSLLCSRTSVHHAGKQDSHDFEIGSEDCLVILSYLLKFCQLEPGSVGCLDFAKEKYNEVLPVGRELLACLTAFKELGSCNAGQSSLAVVFNRILSRTEELGSHRGYERDGSGNYGFLNEFEWRKQPPLLWCWKKLLQSIDTRDGFSDYAMESINALSLGSLYFCMDGKSLKDQVAAVKFLFGIPDTIDVTDGALEENIDYIHKLVLDSAKSLLLLLQKPAGSVTLDDIFSSGRVPLSSDDVLFTSKVHLISDNDAERSEDYLFLGLGDKFLWECPETLPDRFSQTALSAKRKIPSVDGSNRRARGENSPAEVAAQNAFARGVGSSTTSSAPTRRDTFRQRKPNTSRPPSMHVDDYVARERNVDGVTNSNVIAVQRVGATGGRPPSIHVDEFMARQRERQNPMSAVVGDAAMQVKNAASVSETATEKSSKPKQLKTDLDDDLHGIDIVFDGEESESDDKLPFPQPDDNLQQPSSLTVEQNSPHSIVEGTESDVHESSQFPCLGTPLASKVDENTQSEFSSRISISRPEKPLTREPSVSSDKKYLEQSDDMKNVITVKTPGGFDSVVATNNPGFPGSIYSNASPSLAQLPVDNRSSSQNLHPKNIQYPTMNIPVAPGSQGLYDQRFLLNQPPLPPMPPPPTVAPMISQTSDPVSSQSSPFVNSMTDVQQPPPTAFQVHSEYGFNNSSTSLPMADSKFSRTSISSPGGSARPPPPLPPTPPPFSASPYNLTSNKNSTSQPLAHSQMEVSPSTDARLGNISAPGARTNAYAPAPQLPHLVFSRPGSIPVNIYGSFPAQQVDNPSILQNLSIPQSSIQSIHSLAQLQPLQPPQLPRPPQPPPQHLRPPMQASQQLDQGLSLQSPGHMQIHPLQMLQQPQASPVNTFYQSQQEFSHAQQQQQHQVEHVQPQIVNPPVDTASQQQQDSGMSLHEYFKSPEAIQSLLSDRDKLCQLLEQHPKLMQMLQDFASSTTIIPAYTLTPCVTNTDTLYQPPGSSLTAPEPQNFPTTCCPMHSSHVRGCIQHFQVPLTIRHCHHVLRRKLDPLHVHGENAILVPHITLFRPFRGCPTDLSLSKQL</sequence>
<dbReference type="InParanoid" id="A0A2P5ATW9"/>
<feature type="compositionally biased region" description="Pro residues" evidence="1">
    <location>
        <begin position="2047"/>
        <end position="2063"/>
    </location>
</feature>
<dbReference type="EMBL" id="JXTC01000700">
    <property type="protein sequence ID" value="PON40000.1"/>
    <property type="molecule type" value="Genomic_DNA"/>
</dbReference>
<feature type="compositionally biased region" description="Polar residues" evidence="1">
    <location>
        <begin position="1689"/>
        <end position="1705"/>
    </location>
</feature>
<feature type="compositionally biased region" description="Pro residues" evidence="1">
    <location>
        <begin position="1931"/>
        <end position="1944"/>
    </location>
</feature>
<evidence type="ECO:0000256" key="1">
    <source>
        <dbReference type="SAM" id="MobiDB-lite"/>
    </source>
</evidence>
<feature type="region of interest" description="Disordered" evidence="1">
    <location>
        <begin position="1512"/>
        <end position="1574"/>
    </location>
</feature>
<feature type="region of interest" description="Disordered" evidence="1">
    <location>
        <begin position="2046"/>
        <end position="2082"/>
    </location>
</feature>